<sequence>MRWVPAGLVAALLALPVNAAPTDPAPKGPARTIDELVADLAAPLFRVRESAQRDLWLRGDAAIPALERAASGDDPEAARRARELLDKFAWGVRPDTPADVLKLVRQFQAGDPNPGRADAARKEAVAELLKKGRPGASVVSAILRKDLPAESREKLAAAVTATVRRAVPLLLVAGKTEEANELVDLHATGTTPEGAADFAAYHALRGDLPAAIARAEALARTGRKGADAKLVLTYLYRAAGMWAKARAAAVDLSDLPEEATYREVLLEDEGNWAALADAAPGRELNHPEAVRLTLLRLAGRADTFAAAAKKLRADADELTADADLMDAAVALLANHRADAATDLLLEKKTHLGLLSEILIARMRYTAALDLIGTGKKEKETVSAAERLDFNLRRARVLMMTGHTDDAIQVFNSVAGGLNERQLPAAGQPLVFSPSARALIRTELRVGLRDLACEHAAQFVVDGHVVTGSAGGESPFELLFPHDPVAGQTLFTALRAAKGPGDAPGTTMIRTRDLLAGTAGATAVERAVGLLREAAGALPSDEPRAGLGPDLEHHPIRTTPEGAPLPGAGDGVPGRKARGTPRPRTSGPRS</sequence>
<proteinExistence type="predicted"/>
<dbReference type="AlphaFoldDB" id="A0A6M5YKG9"/>
<organism evidence="3 4">
    <name type="scientific">Frigoriglobus tundricola</name>
    <dbReference type="NCBI Taxonomy" id="2774151"/>
    <lineage>
        <taxon>Bacteria</taxon>
        <taxon>Pseudomonadati</taxon>
        <taxon>Planctomycetota</taxon>
        <taxon>Planctomycetia</taxon>
        <taxon>Gemmatales</taxon>
        <taxon>Gemmataceae</taxon>
        <taxon>Frigoriglobus</taxon>
    </lineage>
</organism>
<evidence type="ECO:0000256" key="1">
    <source>
        <dbReference type="SAM" id="MobiDB-lite"/>
    </source>
</evidence>
<keyword evidence="2" id="KW-0732">Signal</keyword>
<dbReference type="Proteomes" id="UP000503447">
    <property type="component" value="Chromosome"/>
</dbReference>
<evidence type="ECO:0000256" key="2">
    <source>
        <dbReference type="SAM" id="SignalP"/>
    </source>
</evidence>
<feature type="signal peptide" evidence="2">
    <location>
        <begin position="1"/>
        <end position="19"/>
    </location>
</feature>
<evidence type="ECO:0000313" key="3">
    <source>
        <dbReference type="EMBL" id="QJW94468.1"/>
    </source>
</evidence>
<feature type="region of interest" description="Disordered" evidence="1">
    <location>
        <begin position="538"/>
        <end position="589"/>
    </location>
</feature>
<feature type="chain" id="PRO_5027006001" evidence="2">
    <location>
        <begin position="20"/>
        <end position="589"/>
    </location>
</feature>
<accession>A0A6M5YKG9</accession>
<reference evidence="4" key="1">
    <citation type="submission" date="2020-05" db="EMBL/GenBank/DDBJ databases">
        <title>Frigoriglobus tundricola gen. nov., sp. nov., a psychrotolerant cellulolytic planctomycete of the family Gemmataceae with two divergent copies of 16S rRNA gene.</title>
        <authorList>
            <person name="Kulichevskaya I.S."/>
            <person name="Ivanova A.A."/>
            <person name="Naumoff D.G."/>
            <person name="Beletsky A.V."/>
            <person name="Rijpstra W.I.C."/>
            <person name="Sinninghe Damste J.S."/>
            <person name="Mardanov A.V."/>
            <person name="Ravin N.V."/>
            <person name="Dedysh S.N."/>
        </authorList>
    </citation>
    <scope>NUCLEOTIDE SEQUENCE [LARGE SCALE GENOMIC DNA]</scope>
    <source>
        <strain evidence="4">PL17</strain>
    </source>
</reference>
<gene>
    <name evidence="3" type="ORF">FTUN_1988</name>
</gene>
<dbReference type="RefSeq" id="WP_171470458.1">
    <property type="nucleotide sequence ID" value="NZ_CP053452.2"/>
</dbReference>
<name>A0A6M5YKG9_9BACT</name>
<protein>
    <submittedName>
        <fullName evidence="3">Uncharacterized protein</fullName>
    </submittedName>
</protein>
<dbReference type="EMBL" id="CP053452">
    <property type="protein sequence ID" value="QJW94468.1"/>
    <property type="molecule type" value="Genomic_DNA"/>
</dbReference>
<keyword evidence="4" id="KW-1185">Reference proteome</keyword>
<dbReference type="KEGG" id="ftj:FTUN_1988"/>
<evidence type="ECO:0000313" key="4">
    <source>
        <dbReference type="Proteomes" id="UP000503447"/>
    </source>
</evidence>